<sequence length="322" mass="36349">MKYAIGRAGESPDRTKSSSDIYGAPRSRFTAKPERGLVLGPRDDSLLLDLFLCRVMSRSQIQSLHFGSVPRCNGRLRQLFDWGYASRYYMPTAPYGAQALYSLGIAGVPRVSRLLGSQGLELSASDVRAQRCRPALSLMEHTLAIADVYGAFRTAIADQDFLAWERWLPERLCAEEFEVRRKDNAARWRQRIFRPDAYLRLGGQETEMRMDLFFEIDLGHTNSRQFQNKIRAHAHYLSGGLFQQAYGSDGFRTLVVTTGAGRIGNLIRLAESEACQLFWFTTFDLMIQQPLGAIWSVPFRSDLISLLENQNTAKGEVSCVSV</sequence>
<accession>A0A402CY73</accession>
<name>A0A402CY73_9BACT</name>
<organism evidence="1 2">
    <name type="scientific">Capsulimonas corticalis</name>
    <dbReference type="NCBI Taxonomy" id="2219043"/>
    <lineage>
        <taxon>Bacteria</taxon>
        <taxon>Bacillati</taxon>
        <taxon>Armatimonadota</taxon>
        <taxon>Armatimonadia</taxon>
        <taxon>Capsulimonadales</taxon>
        <taxon>Capsulimonadaceae</taxon>
        <taxon>Capsulimonas</taxon>
    </lineage>
</organism>
<proteinExistence type="predicted"/>
<dbReference type="KEGG" id="ccot:CCAX7_35150"/>
<dbReference type="RefSeq" id="WP_165864307.1">
    <property type="nucleotide sequence ID" value="NZ_AP025739.1"/>
</dbReference>
<evidence type="ECO:0000313" key="2">
    <source>
        <dbReference type="Proteomes" id="UP000287394"/>
    </source>
</evidence>
<dbReference type="EMBL" id="AP025739">
    <property type="protein sequence ID" value="BDI31464.1"/>
    <property type="molecule type" value="Genomic_DNA"/>
</dbReference>
<protein>
    <submittedName>
        <fullName evidence="1">Uncharacterized protein</fullName>
    </submittedName>
</protein>
<evidence type="ECO:0000313" key="1">
    <source>
        <dbReference type="EMBL" id="BDI31464.1"/>
    </source>
</evidence>
<dbReference type="AlphaFoldDB" id="A0A402CY73"/>
<keyword evidence="2" id="KW-1185">Reference proteome</keyword>
<dbReference type="Pfam" id="PF13814">
    <property type="entry name" value="Replic_Relax"/>
    <property type="match status" value="1"/>
</dbReference>
<dbReference type="Proteomes" id="UP000287394">
    <property type="component" value="Chromosome"/>
</dbReference>
<gene>
    <name evidence="1" type="ORF">CCAX7_35150</name>
</gene>
<dbReference type="InterPro" id="IPR025855">
    <property type="entry name" value="Replic_Relax"/>
</dbReference>
<reference evidence="1 2" key="1">
    <citation type="journal article" date="2019" name="Int. J. Syst. Evol. Microbiol.">
        <title>Capsulimonas corticalis gen. nov., sp. nov., an aerobic capsulated bacterium, of a novel bacterial order, Capsulimonadales ord. nov., of the class Armatimonadia of the phylum Armatimonadetes.</title>
        <authorList>
            <person name="Li J."/>
            <person name="Kudo C."/>
            <person name="Tonouchi A."/>
        </authorList>
    </citation>
    <scope>NUCLEOTIDE SEQUENCE [LARGE SCALE GENOMIC DNA]</scope>
    <source>
        <strain evidence="1 2">AX-7</strain>
    </source>
</reference>